<dbReference type="Pfam" id="PF04314">
    <property type="entry name" value="PCuAC"/>
    <property type="match status" value="1"/>
</dbReference>
<dbReference type="Proteomes" id="UP000008495">
    <property type="component" value="Unassembled WGS sequence"/>
</dbReference>
<sequence>MTARTRILALACCAALALAGCGQPQEDKKNAATTQSNASSSTSQNPSGLTVSDAWVKAAPELSPDAMTGAFGRIKNTTDRDITITKAEQDASMMTELHETVTIDGKKAMREIKDGFVIKAGQTLELKPYDNHIMLMKMTRALPIGAEVKFTLHTKDGKTLQFSAPAKQFTAPPENYHPSTPTATTK</sequence>
<feature type="region of interest" description="Disordered" evidence="1">
    <location>
        <begin position="25"/>
        <end position="49"/>
    </location>
</feature>
<proteinExistence type="predicted"/>
<feature type="chain" id="PRO_5039549655" description="Copper chaperone PCu(A)C" evidence="2">
    <location>
        <begin position="20"/>
        <end position="186"/>
    </location>
</feature>
<keyword evidence="2" id="KW-0732">Signal</keyword>
<dbReference type="AlphaFoldDB" id="K6UKM9"/>
<dbReference type="PANTHER" id="PTHR36302:SF1">
    <property type="entry name" value="COPPER CHAPERONE PCU(A)C"/>
    <property type="match status" value="1"/>
</dbReference>
<evidence type="ECO:0000256" key="1">
    <source>
        <dbReference type="SAM" id="MobiDB-lite"/>
    </source>
</evidence>
<dbReference type="eggNOG" id="COG2847">
    <property type="taxonomic scope" value="Bacteria"/>
</dbReference>
<dbReference type="STRING" id="100225.SAMN05421595_1644"/>
<accession>K6UKM9</accession>
<dbReference type="InterPro" id="IPR036182">
    <property type="entry name" value="PCuAC_sf"/>
</dbReference>
<dbReference type="OrthoDB" id="9796962at2"/>
<dbReference type="PANTHER" id="PTHR36302">
    <property type="entry name" value="BLR7088 PROTEIN"/>
    <property type="match status" value="1"/>
</dbReference>
<keyword evidence="4" id="KW-1185">Reference proteome</keyword>
<dbReference type="EMBL" id="BAGZ01000001">
    <property type="protein sequence ID" value="GAB76516.1"/>
    <property type="molecule type" value="Genomic_DNA"/>
</dbReference>
<feature type="compositionally biased region" description="Polar residues" evidence="1">
    <location>
        <begin position="177"/>
        <end position="186"/>
    </location>
</feature>
<reference evidence="3 4" key="1">
    <citation type="submission" date="2012-08" db="EMBL/GenBank/DDBJ databases">
        <title>Whole genome shotgun sequence of Austwickia chelonae NBRC 105200.</title>
        <authorList>
            <person name="Yoshida I."/>
            <person name="Hosoyama A."/>
            <person name="Tsuchikane K."/>
            <person name="Katsumata H."/>
            <person name="Ando Y."/>
            <person name="Ohji S."/>
            <person name="Hamada M."/>
            <person name="Tamura T."/>
            <person name="Yamazoe A."/>
            <person name="Yamazaki S."/>
            <person name="Fujita N."/>
        </authorList>
    </citation>
    <scope>NUCLEOTIDE SEQUENCE [LARGE SCALE GENOMIC DNA]</scope>
    <source>
        <strain evidence="3 4">NBRC 105200</strain>
    </source>
</reference>
<dbReference type="Gene3D" id="2.60.40.1890">
    <property type="entry name" value="PCu(A)C copper chaperone"/>
    <property type="match status" value="1"/>
</dbReference>
<evidence type="ECO:0000256" key="2">
    <source>
        <dbReference type="SAM" id="SignalP"/>
    </source>
</evidence>
<dbReference type="RefSeq" id="WP_006501266.1">
    <property type="nucleotide sequence ID" value="NZ_BAGZ01000001.1"/>
</dbReference>
<organism evidence="3 4">
    <name type="scientific">Austwickia chelonae NBRC 105200</name>
    <dbReference type="NCBI Taxonomy" id="1184607"/>
    <lineage>
        <taxon>Bacteria</taxon>
        <taxon>Bacillati</taxon>
        <taxon>Actinomycetota</taxon>
        <taxon>Actinomycetes</taxon>
        <taxon>Micrococcales</taxon>
        <taxon>Dermatophilaceae</taxon>
        <taxon>Austwickia</taxon>
    </lineage>
</organism>
<dbReference type="SUPFAM" id="SSF110087">
    <property type="entry name" value="DR1885-like metal-binding protein"/>
    <property type="match status" value="1"/>
</dbReference>
<feature type="signal peptide" evidence="2">
    <location>
        <begin position="1"/>
        <end position="19"/>
    </location>
</feature>
<evidence type="ECO:0008006" key="5">
    <source>
        <dbReference type="Google" id="ProtNLM"/>
    </source>
</evidence>
<evidence type="ECO:0000313" key="4">
    <source>
        <dbReference type="Proteomes" id="UP000008495"/>
    </source>
</evidence>
<dbReference type="InterPro" id="IPR007410">
    <property type="entry name" value="LpqE-like"/>
</dbReference>
<feature type="compositionally biased region" description="Low complexity" evidence="1">
    <location>
        <begin position="31"/>
        <end position="45"/>
    </location>
</feature>
<gene>
    <name evidence="3" type="ORF">AUCHE_01_00780</name>
</gene>
<evidence type="ECO:0000313" key="3">
    <source>
        <dbReference type="EMBL" id="GAB76516.1"/>
    </source>
</evidence>
<feature type="region of interest" description="Disordered" evidence="1">
    <location>
        <begin position="165"/>
        <end position="186"/>
    </location>
</feature>
<dbReference type="InterPro" id="IPR058248">
    <property type="entry name" value="Lxx211020-like"/>
</dbReference>
<protein>
    <recommendedName>
        <fullName evidence="5">Copper chaperone PCu(A)C</fullName>
    </recommendedName>
</protein>
<dbReference type="PROSITE" id="PS51257">
    <property type="entry name" value="PROKAR_LIPOPROTEIN"/>
    <property type="match status" value="1"/>
</dbReference>
<name>K6UKM9_9MICO</name>
<comment type="caution">
    <text evidence="3">The sequence shown here is derived from an EMBL/GenBank/DDBJ whole genome shotgun (WGS) entry which is preliminary data.</text>
</comment>